<dbReference type="AlphaFoldDB" id="Q5ASZ1"/>
<gene>
    <name evidence="1" type="ORF">ANIA_08589</name>
</gene>
<evidence type="ECO:0000313" key="1">
    <source>
        <dbReference type="EMBL" id="CBF78382.1"/>
    </source>
</evidence>
<accession>C8VAI5</accession>
<reference evidence="2" key="2">
    <citation type="journal article" date="2009" name="Fungal Genet. Biol.">
        <title>The 2008 update of the Aspergillus nidulans genome annotation: a community effort.</title>
        <authorList>
            <person name="Wortman J.R."/>
            <person name="Gilsenan J.M."/>
            <person name="Joardar V."/>
            <person name="Deegan J."/>
            <person name="Clutterbuck J."/>
            <person name="Andersen M.R."/>
            <person name="Archer D."/>
            <person name="Bencina M."/>
            <person name="Braus G."/>
            <person name="Coutinho P."/>
            <person name="von Dohren H."/>
            <person name="Doonan J."/>
            <person name="Driessen A.J."/>
            <person name="Durek P."/>
            <person name="Espeso E."/>
            <person name="Fekete E."/>
            <person name="Flipphi M."/>
            <person name="Estrada C.G."/>
            <person name="Geysens S."/>
            <person name="Goldman G."/>
            <person name="de Groot P.W."/>
            <person name="Hansen K."/>
            <person name="Harris S.D."/>
            <person name="Heinekamp T."/>
            <person name="Helmstaedt K."/>
            <person name="Henrissat B."/>
            <person name="Hofmann G."/>
            <person name="Homan T."/>
            <person name="Horio T."/>
            <person name="Horiuchi H."/>
            <person name="James S."/>
            <person name="Jones M."/>
            <person name="Karaffa L."/>
            <person name="Karanyi Z."/>
            <person name="Kato M."/>
            <person name="Keller N."/>
            <person name="Kelly D.E."/>
            <person name="Kiel J.A."/>
            <person name="Kim J.M."/>
            <person name="van der Klei I.J."/>
            <person name="Klis F.M."/>
            <person name="Kovalchuk A."/>
            <person name="Krasevec N."/>
            <person name="Kubicek C.P."/>
            <person name="Liu B."/>
            <person name="Maccabe A."/>
            <person name="Meyer V."/>
            <person name="Mirabito P."/>
            <person name="Miskei M."/>
            <person name="Mos M."/>
            <person name="Mullins J."/>
            <person name="Nelson D.R."/>
            <person name="Nielsen J."/>
            <person name="Oakley B.R."/>
            <person name="Osmani S.A."/>
            <person name="Pakula T."/>
            <person name="Paszewski A."/>
            <person name="Paulsen I."/>
            <person name="Pilsyk S."/>
            <person name="Pocsi I."/>
            <person name="Punt P.J."/>
            <person name="Ram A.F."/>
            <person name="Ren Q."/>
            <person name="Robellet X."/>
            <person name="Robson G."/>
            <person name="Seiboth B."/>
            <person name="van Solingen P."/>
            <person name="Specht T."/>
            <person name="Sun J."/>
            <person name="Taheri-Talesh N."/>
            <person name="Takeshita N."/>
            <person name="Ussery D."/>
            <person name="vanKuyk P.A."/>
            <person name="Visser H."/>
            <person name="van de Vondervoort P.J."/>
            <person name="de Vries R.P."/>
            <person name="Walton J."/>
            <person name="Xiang X."/>
            <person name="Xiong Y."/>
            <person name="Zeng A.P."/>
            <person name="Brandt B.W."/>
            <person name="Cornell M.J."/>
            <person name="van den Hondel C.A."/>
            <person name="Visser J."/>
            <person name="Oliver S.G."/>
            <person name="Turner G."/>
        </authorList>
    </citation>
    <scope>GENOME REANNOTATION</scope>
    <source>
        <strain evidence="2">FGSC A4 / ATCC 38163 / CBS 112.46 / NRRL 194 / M139</strain>
    </source>
</reference>
<dbReference type="HOGENOM" id="CLU_1704219_0_0_1"/>
<dbReference type="VEuPathDB" id="FungiDB:AN8589"/>
<protein>
    <submittedName>
        <fullName evidence="1">Uncharacterized protein</fullName>
    </submittedName>
</protein>
<evidence type="ECO:0000313" key="2">
    <source>
        <dbReference type="Proteomes" id="UP000000560"/>
    </source>
</evidence>
<accession>Q5ASZ1</accession>
<sequence length="154" mass="17441">MSVVPDKILSLPKQPFRDPAGIILHLLCDAEETKNANTVVMWHQSSAATDSYRPSRQSQKRHGFSLHCSKPTKSPNRIWKETRSDGKNDVNMTIHTWTNMTENREVYALESIHCEQRPFFQSPKAKDVMTVSGTMAGRHLLSVVLESFSVLLTC</sequence>
<dbReference type="KEGG" id="ani:ANIA_08589"/>
<proteinExistence type="predicted"/>
<organism evidence="1 2">
    <name type="scientific">Emericella nidulans (strain FGSC A4 / ATCC 38163 / CBS 112.46 / NRRL 194 / M139)</name>
    <name type="common">Aspergillus nidulans</name>
    <dbReference type="NCBI Taxonomy" id="227321"/>
    <lineage>
        <taxon>Eukaryota</taxon>
        <taxon>Fungi</taxon>
        <taxon>Dikarya</taxon>
        <taxon>Ascomycota</taxon>
        <taxon>Pezizomycotina</taxon>
        <taxon>Eurotiomycetes</taxon>
        <taxon>Eurotiomycetidae</taxon>
        <taxon>Eurotiales</taxon>
        <taxon>Aspergillaceae</taxon>
        <taxon>Aspergillus</taxon>
        <taxon>Aspergillus subgen. Nidulantes</taxon>
    </lineage>
</organism>
<dbReference type="RefSeq" id="XP_681858.1">
    <property type="nucleotide sequence ID" value="XM_676766.1"/>
</dbReference>
<dbReference type="InParanoid" id="Q5ASZ1"/>
<dbReference type="EMBL" id="BN001303">
    <property type="protein sequence ID" value="CBF78382.1"/>
    <property type="molecule type" value="Genomic_DNA"/>
</dbReference>
<dbReference type="Proteomes" id="UP000000560">
    <property type="component" value="Chromosome III"/>
</dbReference>
<reference evidence="2" key="1">
    <citation type="journal article" date="2005" name="Nature">
        <title>Sequencing of Aspergillus nidulans and comparative analysis with A. fumigatus and A. oryzae.</title>
        <authorList>
            <person name="Galagan J.E."/>
            <person name="Calvo S.E."/>
            <person name="Cuomo C."/>
            <person name="Ma L.J."/>
            <person name="Wortman J.R."/>
            <person name="Batzoglou S."/>
            <person name="Lee S.I."/>
            <person name="Basturkmen M."/>
            <person name="Spevak C.C."/>
            <person name="Clutterbuck J."/>
            <person name="Kapitonov V."/>
            <person name="Jurka J."/>
            <person name="Scazzocchio C."/>
            <person name="Farman M."/>
            <person name="Butler J."/>
            <person name="Purcell S."/>
            <person name="Harris S."/>
            <person name="Braus G.H."/>
            <person name="Draht O."/>
            <person name="Busch S."/>
            <person name="D'Enfert C."/>
            <person name="Bouchier C."/>
            <person name="Goldman G.H."/>
            <person name="Bell-Pedersen D."/>
            <person name="Griffiths-Jones S."/>
            <person name="Doonan J.H."/>
            <person name="Yu J."/>
            <person name="Vienken K."/>
            <person name="Pain A."/>
            <person name="Freitag M."/>
            <person name="Selker E.U."/>
            <person name="Archer D.B."/>
            <person name="Penalva M.A."/>
            <person name="Oakley B.R."/>
            <person name="Momany M."/>
            <person name="Tanaka T."/>
            <person name="Kumagai T."/>
            <person name="Asai K."/>
            <person name="Machida M."/>
            <person name="Nierman W.C."/>
            <person name="Denning D.W."/>
            <person name="Caddick M."/>
            <person name="Hynes M."/>
            <person name="Paoletti M."/>
            <person name="Fischer R."/>
            <person name="Miller B."/>
            <person name="Dyer P."/>
            <person name="Sachs M.S."/>
            <person name="Osmani S.A."/>
            <person name="Birren B.W."/>
        </authorList>
    </citation>
    <scope>NUCLEOTIDE SEQUENCE [LARGE SCALE GENOMIC DNA]</scope>
    <source>
        <strain evidence="2">FGSC A4 / ATCC 38163 / CBS 112.46 / NRRL 194 / M139</strain>
    </source>
</reference>
<dbReference type="GeneID" id="2868487"/>
<keyword evidence="2" id="KW-1185">Reference proteome</keyword>
<name>Q5ASZ1_EMENI</name>